<feature type="compositionally biased region" description="Basic residues" evidence="1">
    <location>
        <begin position="465"/>
        <end position="477"/>
    </location>
</feature>
<dbReference type="AlphaFoldDB" id="A0A6J4TAW4"/>
<feature type="compositionally biased region" description="Low complexity" evidence="1">
    <location>
        <begin position="27"/>
        <end position="45"/>
    </location>
</feature>
<feature type="compositionally biased region" description="Basic residues" evidence="1">
    <location>
        <begin position="238"/>
        <end position="248"/>
    </location>
</feature>
<evidence type="ECO:0000256" key="1">
    <source>
        <dbReference type="SAM" id="MobiDB-lite"/>
    </source>
</evidence>
<feature type="non-terminal residue" evidence="2">
    <location>
        <position position="546"/>
    </location>
</feature>
<feature type="compositionally biased region" description="Basic and acidic residues" evidence="1">
    <location>
        <begin position="522"/>
        <end position="533"/>
    </location>
</feature>
<feature type="compositionally biased region" description="Pro residues" evidence="1">
    <location>
        <begin position="537"/>
        <end position="546"/>
    </location>
</feature>
<feature type="compositionally biased region" description="Basic residues" evidence="1">
    <location>
        <begin position="61"/>
        <end position="92"/>
    </location>
</feature>
<feature type="region of interest" description="Disordered" evidence="1">
    <location>
        <begin position="192"/>
        <end position="211"/>
    </location>
</feature>
<dbReference type="EMBL" id="CADCWC010000008">
    <property type="protein sequence ID" value="CAA9518530.1"/>
    <property type="molecule type" value="Genomic_DNA"/>
</dbReference>
<feature type="compositionally biased region" description="Basic residues" evidence="1">
    <location>
        <begin position="489"/>
        <end position="503"/>
    </location>
</feature>
<feature type="compositionally biased region" description="Basic and acidic residues" evidence="1">
    <location>
        <begin position="121"/>
        <end position="132"/>
    </location>
</feature>
<organism evidence="2">
    <name type="scientific">uncultured Thermoleophilia bacterium</name>
    <dbReference type="NCBI Taxonomy" id="1497501"/>
    <lineage>
        <taxon>Bacteria</taxon>
        <taxon>Bacillati</taxon>
        <taxon>Actinomycetota</taxon>
        <taxon>Thermoleophilia</taxon>
        <taxon>environmental samples</taxon>
    </lineage>
</organism>
<protein>
    <submittedName>
        <fullName evidence="2">Delta-1-pyrroline-5-carboxylate dehydrogenase</fullName>
        <ecNumber evidence="2">1.2.1.88</ecNumber>
    </submittedName>
</protein>
<feature type="compositionally biased region" description="Basic residues" evidence="1">
    <location>
        <begin position="389"/>
        <end position="405"/>
    </location>
</feature>
<dbReference type="GO" id="GO:0003842">
    <property type="term" value="F:L-glutamate gamma-semialdehyde dehydrogenase activity"/>
    <property type="evidence" value="ECO:0007669"/>
    <property type="project" value="UniProtKB-EC"/>
</dbReference>
<feature type="region of interest" description="Disordered" evidence="1">
    <location>
        <begin position="1"/>
        <end position="144"/>
    </location>
</feature>
<feature type="non-terminal residue" evidence="2">
    <location>
        <position position="1"/>
    </location>
</feature>
<feature type="compositionally biased region" description="Low complexity" evidence="1">
    <location>
        <begin position="253"/>
        <end position="263"/>
    </location>
</feature>
<reference evidence="2" key="1">
    <citation type="submission" date="2020-02" db="EMBL/GenBank/DDBJ databases">
        <authorList>
            <person name="Meier V. D."/>
        </authorList>
    </citation>
    <scope>NUCLEOTIDE SEQUENCE</scope>
    <source>
        <strain evidence="2">AVDCRST_MAG79</strain>
    </source>
</reference>
<feature type="compositionally biased region" description="Basic and acidic residues" evidence="1">
    <location>
        <begin position="379"/>
        <end position="388"/>
    </location>
</feature>
<feature type="compositionally biased region" description="Basic and acidic residues" evidence="1">
    <location>
        <begin position="478"/>
        <end position="488"/>
    </location>
</feature>
<feature type="region of interest" description="Disordered" evidence="1">
    <location>
        <begin position="363"/>
        <end position="546"/>
    </location>
</feature>
<feature type="compositionally biased region" description="Basic residues" evidence="1">
    <location>
        <begin position="298"/>
        <end position="318"/>
    </location>
</feature>
<accession>A0A6J4TAW4</accession>
<name>A0A6J4TAW4_9ACTN</name>
<proteinExistence type="predicted"/>
<feature type="region of interest" description="Disordered" evidence="1">
    <location>
        <begin position="224"/>
        <end position="318"/>
    </location>
</feature>
<feature type="compositionally biased region" description="Basic and acidic residues" evidence="1">
    <location>
        <begin position="441"/>
        <end position="460"/>
    </location>
</feature>
<sequence>ERTRILPPPAAGQRAGPHLRPGDGRARCAPPTARRPPWAAAGAAPGDRRRGRPDRSDRDRRRAPRPPPRARRRPPGRAGRGRPGHRGGRCRVARLEPDAVGRPGRHLPPGRRAAGRAVAADPERGDHARPVEDGPSGRGRRRVRADRLPPLQRRVHVPDLRGAAGLLTGRLEPPGVPTARGLRLRRHPVQLHRHRGQPARLGGPHGEHGRLEARRHGDAVGLLRHAPVRGGGPAAGRHQPRLRRRPRGGRGGARASRLRGPALHRLDAGVPGALADGRRPRRPLSQLPADRGRDGRQGLHRRPPVRRRRRAGRRRHPRLVRVPGAEVLRGVAALHRLEPVAAAARAARRGRLGAADGRRVGLRELHGRRHRREVVHPPARGDRRGAEHARHRGARRGRGRRRGRLVRPSDGGRDAQRGLPAAPRGALRPGGDGLRLSRGRVHGDARARRPDGTLRADRRGVRGGPGRRARGRGRAPLRRGELLRQRQADRRRRRAAAVRRRPGVRHERQGGLGLEPDPLGEPAHDQGDVHPAERLPLPVPPGREPL</sequence>
<dbReference type="EC" id="1.2.1.88" evidence="2"/>
<feature type="compositionally biased region" description="Pro residues" evidence="1">
    <location>
        <begin position="1"/>
        <end position="10"/>
    </location>
</feature>
<evidence type="ECO:0000313" key="2">
    <source>
        <dbReference type="EMBL" id="CAA9518530.1"/>
    </source>
</evidence>
<feature type="compositionally biased region" description="Low complexity" evidence="1">
    <location>
        <begin position="110"/>
        <end position="120"/>
    </location>
</feature>
<gene>
    <name evidence="2" type="ORF">AVDCRST_MAG79-47</name>
</gene>
<keyword evidence="2" id="KW-0560">Oxidoreductase</keyword>